<gene>
    <name evidence="1" type="ORF">DSO57_1025161</name>
</gene>
<evidence type="ECO:0000313" key="2">
    <source>
        <dbReference type="Proteomes" id="UP001165960"/>
    </source>
</evidence>
<dbReference type="EMBL" id="QTSX02003690">
    <property type="protein sequence ID" value="KAJ9068782.1"/>
    <property type="molecule type" value="Genomic_DNA"/>
</dbReference>
<keyword evidence="2" id="KW-1185">Reference proteome</keyword>
<protein>
    <submittedName>
        <fullName evidence="1">Uncharacterized protein</fullName>
    </submittedName>
</protein>
<sequence length="65" mass="7203">MYPVCGDEDSLVTLIPEFQVASTPSCIQFQLPLPLLRLLSSAPWRPLQEILLALLGTLLHDMLLA</sequence>
<accession>A0ACC2T2H9</accession>
<proteinExistence type="predicted"/>
<organism evidence="1 2">
    <name type="scientific">Entomophthora muscae</name>
    <dbReference type="NCBI Taxonomy" id="34485"/>
    <lineage>
        <taxon>Eukaryota</taxon>
        <taxon>Fungi</taxon>
        <taxon>Fungi incertae sedis</taxon>
        <taxon>Zoopagomycota</taxon>
        <taxon>Entomophthoromycotina</taxon>
        <taxon>Entomophthoromycetes</taxon>
        <taxon>Entomophthorales</taxon>
        <taxon>Entomophthoraceae</taxon>
        <taxon>Entomophthora</taxon>
    </lineage>
</organism>
<name>A0ACC2T2H9_9FUNG</name>
<reference evidence="1" key="1">
    <citation type="submission" date="2022-04" db="EMBL/GenBank/DDBJ databases">
        <title>Genome of the entomopathogenic fungus Entomophthora muscae.</title>
        <authorList>
            <person name="Elya C."/>
            <person name="Lovett B.R."/>
            <person name="Lee E."/>
            <person name="Macias A.M."/>
            <person name="Hajek A.E."/>
            <person name="De Bivort B.L."/>
            <person name="Kasson M.T."/>
            <person name="De Fine Licht H.H."/>
            <person name="Stajich J.E."/>
        </authorList>
    </citation>
    <scope>NUCLEOTIDE SEQUENCE</scope>
    <source>
        <strain evidence="1">Berkeley</strain>
    </source>
</reference>
<comment type="caution">
    <text evidence="1">The sequence shown here is derived from an EMBL/GenBank/DDBJ whole genome shotgun (WGS) entry which is preliminary data.</text>
</comment>
<dbReference type="Proteomes" id="UP001165960">
    <property type="component" value="Unassembled WGS sequence"/>
</dbReference>
<evidence type="ECO:0000313" key="1">
    <source>
        <dbReference type="EMBL" id="KAJ9068782.1"/>
    </source>
</evidence>